<evidence type="ECO:0000256" key="1">
    <source>
        <dbReference type="ARBA" id="ARBA00023015"/>
    </source>
</evidence>
<dbReference type="SMART" id="SM00346">
    <property type="entry name" value="HTH_ICLR"/>
    <property type="match status" value="1"/>
</dbReference>
<dbReference type="FunFam" id="1.10.10.10:FF:000056">
    <property type="entry name" value="IclR family transcriptional regulator"/>
    <property type="match status" value="1"/>
</dbReference>
<dbReference type="AlphaFoldDB" id="A0A348FZT5"/>
<evidence type="ECO:0000259" key="4">
    <source>
        <dbReference type="PROSITE" id="PS51077"/>
    </source>
</evidence>
<dbReference type="Gene3D" id="1.10.10.10">
    <property type="entry name" value="Winged helix-like DNA-binding domain superfamily/Winged helix DNA-binding domain"/>
    <property type="match status" value="1"/>
</dbReference>
<dbReference type="Gene3D" id="3.30.450.40">
    <property type="match status" value="1"/>
</dbReference>
<dbReference type="OrthoDB" id="8438735at2"/>
<reference evidence="6 7" key="1">
    <citation type="submission" date="2018-08" db="EMBL/GenBank/DDBJ databases">
        <title>Complete genome sequencing of Blastochloris tepida GI.</title>
        <authorList>
            <person name="Tsukatani Y."/>
            <person name="Mori H."/>
        </authorList>
    </citation>
    <scope>NUCLEOTIDE SEQUENCE [LARGE SCALE GENOMIC DNA]</scope>
    <source>
        <strain evidence="6 7">GI</strain>
    </source>
</reference>
<dbReference type="InterPro" id="IPR029016">
    <property type="entry name" value="GAF-like_dom_sf"/>
</dbReference>
<protein>
    <submittedName>
        <fullName evidence="6">IclR family transcriptional regulator</fullName>
    </submittedName>
</protein>
<dbReference type="Pfam" id="PF01614">
    <property type="entry name" value="IclR_C"/>
    <property type="match status" value="1"/>
</dbReference>
<evidence type="ECO:0000313" key="6">
    <source>
        <dbReference type="EMBL" id="BBF92818.1"/>
    </source>
</evidence>
<dbReference type="InterPro" id="IPR050707">
    <property type="entry name" value="HTH_MetabolicPath_Reg"/>
</dbReference>
<dbReference type="InterPro" id="IPR036388">
    <property type="entry name" value="WH-like_DNA-bd_sf"/>
</dbReference>
<evidence type="ECO:0000313" key="7">
    <source>
        <dbReference type="Proteomes" id="UP000266934"/>
    </source>
</evidence>
<accession>A0A348FZT5</accession>
<dbReference type="EMBL" id="AP018907">
    <property type="protein sequence ID" value="BBF92818.1"/>
    <property type="molecule type" value="Genomic_DNA"/>
</dbReference>
<evidence type="ECO:0000256" key="3">
    <source>
        <dbReference type="ARBA" id="ARBA00023163"/>
    </source>
</evidence>
<dbReference type="SUPFAM" id="SSF55781">
    <property type="entry name" value="GAF domain-like"/>
    <property type="match status" value="1"/>
</dbReference>
<keyword evidence="7" id="KW-1185">Reference proteome</keyword>
<feature type="domain" description="HTH iclR-type" evidence="4">
    <location>
        <begin position="21"/>
        <end position="83"/>
    </location>
</feature>
<keyword evidence="1" id="KW-0805">Transcription regulation</keyword>
<dbReference type="InterPro" id="IPR005471">
    <property type="entry name" value="Tscrpt_reg_IclR_N"/>
</dbReference>
<name>A0A348FZT5_9HYPH</name>
<dbReference type="SUPFAM" id="SSF46785">
    <property type="entry name" value="Winged helix' DNA-binding domain"/>
    <property type="match status" value="1"/>
</dbReference>
<dbReference type="PANTHER" id="PTHR30136:SF24">
    <property type="entry name" value="HTH-TYPE TRANSCRIPTIONAL REPRESSOR ALLR"/>
    <property type="match status" value="1"/>
</dbReference>
<dbReference type="PROSITE" id="PS51078">
    <property type="entry name" value="ICLR_ED"/>
    <property type="match status" value="1"/>
</dbReference>
<dbReference type="RefSeq" id="WP_126398977.1">
    <property type="nucleotide sequence ID" value="NZ_AP018907.1"/>
</dbReference>
<dbReference type="GO" id="GO:0045892">
    <property type="term" value="P:negative regulation of DNA-templated transcription"/>
    <property type="evidence" value="ECO:0007669"/>
    <property type="project" value="TreeGrafter"/>
</dbReference>
<keyword evidence="2" id="KW-0238">DNA-binding</keyword>
<proteinExistence type="predicted"/>
<dbReference type="Proteomes" id="UP000266934">
    <property type="component" value="Chromosome"/>
</dbReference>
<dbReference type="PANTHER" id="PTHR30136">
    <property type="entry name" value="HELIX-TURN-HELIX TRANSCRIPTIONAL REGULATOR, ICLR FAMILY"/>
    <property type="match status" value="1"/>
</dbReference>
<dbReference type="InterPro" id="IPR036390">
    <property type="entry name" value="WH_DNA-bd_sf"/>
</dbReference>
<sequence>MIDARQDDREDTPRQRPAATVRSVERALDILDVLAAAADGLRLNDVAGRVGLNVSTCHHLIATLVDRGYVGRNPRDRTYVLGARILELSRSRAATVDVVQTAMATLHGLNEATGETVSFDVLRGRDLATLVMVESRHAVHVVVDEAAKAEAVHATGSGKAILAWLPEAELTRILSGRLKRFTQGTARSREDLMENLFTVQCDGFAIDREEFQPGVVSVGSSLRDRTGAVIGALGCLLPISRAGEDRIVRMCGLVRDAATRLSRQLGELGPAFPFQGAGKAWRAKP</sequence>
<dbReference type="InterPro" id="IPR014757">
    <property type="entry name" value="Tscrpt_reg_IclR_C"/>
</dbReference>
<dbReference type="KEGG" id="blag:BLTE_15030"/>
<feature type="domain" description="IclR-ED" evidence="5">
    <location>
        <begin position="84"/>
        <end position="267"/>
    </location>
</feature>
<gene>
    <name evidence="6" type="primary">yagI_1</name>
    <name evidence="6" type="ORF">BLTE_15030</name>
</gene>
<dbReference type="Pfam" id="PF09339">
    <property type="entry name" value="HTH_IclR"/>
    <property type="match status" value="1"/>
</dbReference>
<keyword evidence="3" id="KW-0804">Transcription</keyword>
<dbReference type="GO" id="GO:0003677">
    <property type="term" value="F:DNA binding"/>
    <property type="evidence" value="ECO:0007669"/>
    <property type="project" value="UniProtKB-KW"/>
</dbReference>
<dbReference type="GO" id="GO:0003700">
    <property type="term" value="F:DNA-binding transcription factor activity"/>
    <property type="evidence" value="ECO:0007669"/>
    <property type="project" value="TreeGrafter"/>
</dbReference>
<evidence type="ECO:0000259" key="5">
    <source>
        <dbReference type="PROSITE" id="PS51078"/>
    </source>
</evidence>
<evidence type="ECO:0000256" key="2">
    <source>
        <dbReference type="ARBA" id="ARBA00023125"/>
    </source>
</evidence>
<dbReference type="PROSITE" id="PS51077">
    <property type="entry name" value="HTH_ICLR"/>
    <property type="match status" value="1"/>
</dbReference>
<organism evidence="6 7">
    <name type="scientific">Blastochloris tepida</name>
    <dbReference type="NCBI Taxonomy" id="2233851"/>
    <lineage>
        <taxon>Bacteria</taxon>
        <taxon>Pseudomonadati</taxon>
        <taxon>Pseudomonadota</taxon>
        <taxon>Alphaproteobacteria</taxon>
        <taxon>Hyphomicrobiales</taxon>
        <taxon>Blastochloridaceae</taxon>
        <taxon>Blastochloris</taxon>
    </lineage>
</organism>